<dbReference type="EMBL" id="QLMK01000005">
    <property type="protein sequence ID" value="RAK29118.1"/>
    <property type="molecule type" value="Genomic_DNA"/>
</dbReference>
<organism evidence="1 2">
    <name type="scientific">Falsochrobactrum ovis</name>
    <dbReference type="NCBI Taxonomy" id="1293442"/>
    <lineage>
        <taxon>Bacteria</taxon>
        <taxon>Pseudomonadati</taxon>
        <taxon>Pseudomonadota</taxon>
        <taxon>Alphaproteobacteria</taxon>
        <taxon>Hyphomicrobiales</taxon>
        <taxon>Brucellaceae</taxon>
        <taxon>Falsochrobactrum</taxon>
    </lineage>
</organism>
<proteinExistence type="predicted"/>
<protein>
    <submittedName>
        <fullName evidence="1">Uncharacterized protein</fullName>
    </submittedName>
</protein>
<comment type="caution">
    <text evidence="1">The sequence shown here is derived from an EMBL/GenBank/DDBJ whole genome shotgun (WGS) entry which is preliminary data.</text>
</comment>
<evidence type="ECO:0000313" key="2">
    <source>
        <dbReference type="Proteomes" id="UP000249453"/>
    </source>
</evidence>
<reference evidence="1 2" key="1">
    <citation type="submission" date="2018-06" db="EMBL/GenBank/DDBJ databases">
        <title>Genomic Encyclopedia of Type Strains, Phase IV (KMG-IV): sequencing the most valuable type-strain genomes for metagenomic binning, comparative biology and taxonomic classification.</title>
        <authorList>
            <person name="Goeker M."/>
        </authorList>
    </citation>
    <scope>NUCLEOTIDE SEQUENCE [LARGE SCALE GENOMIC DNA]</scope>
    <source>
        <strain evidence="1 2">DSM 26720</strain>
    </source>
</reference>
<evidence type="ECO:0000313" key="1">
    <source>
        <dbReference type="EMBL" id="RAK29118.1"/>
    </source>
</evidence>
<dbReference type="Proteomes" id="UP000249453">
    <property type="component" value="Unassembled WGS sequence"/>
</dbReference>
<name>A0A364JVN7_9HYPH</name>
<sequence length="109" mass="12606">MQTTYSIPEKTLTAVLDREIYQVIWMNFAGYICMDGDRKVTDMNRESALEAYREGNVLKVFCINLIEGTCRDVTDEIAGEIEYEQEQAEAYEYVSPRVYRSLENAGRTL</sequence>
<keyword evidence="2" id="KW-1185">Reference proteome</keyword>
<accession>A0A364JVN7</accession>
<dbReference type="AlphaFoldDB" id="A0A364JVN7"/>
<dbReference type="RefSeq" id="WP_111575274.1">
    <property type="nucleotide sequence ID" value="NZ_JBHEEY010000004.1"/>
</dbReference>
<dbReference type="OrthoDB" id="9927256at2"/>
<gene>
    <name evidence="1" type="ORF">C7374_105169</name>
</gene>